<dbReference type="InterPro" id="IPR017508">
    <property type="entry name" value="HipA_N1"/>
</dbReference>
<evidence type="ECO:0000256" key="2">
    <source>
        <dbReference type="ARBA" id="ARBA00022679"/>
    </source>
</evidence>
<dbReference type="EMBL" id="CP046268">
    <property type="protein sequence ID" value="QMV13578.1"/>
    <property type="molecule type" value="Genomic_DNA"/>
</dbReference>
<evidence type="ECO:0000313" key="8">
    <source>
        <dbReference type="Proteomes" id="UP000184774"/>
    </source>
</evidence>
<evidence type="ECO:0000313" key="7">
    <source>
        <dbReference type="EMBL" id="SIO95769.1"/>
    </source>
</evidence>
<gene>
    <name evidence="7" type="ORF">VSP9026_03521</name>
    <name evidence="6" type="ORF">Vspart_00816</name>
</gene>
<reference evidence="6 9" key="3">
    <citation type="journal article" date="2020" name="J. Nat. Prod.">
        <title>Genomics-Metabolomics Profiling Disclosed Marine Vibrio spartinae 3.6 as a Producer of a New Branched Side Chain Prodigiosin.</title>
        <authorList>
            <person name="Vitale G.A."/>
            <person name="Sciarretta M."/>
            <person name="Palma Esposito F."/>
            <person name="January G.G."/>
            <person name="Giaccio M."/>
            <person name="Bunk B."/>
            <person name="Sproer C."/>
            <person name="Bajerski F."/>
            <person name="Power D."/>
            <person name="Festa C."/>
            <person name="Monti M.C."/>
            <person name="D'Auria M.V."/>
            <person name="de Pascale D."/>
        </authorList>
    </citation>
    <scope>NUCLEOTIDE SEQUENCE [LARGE SCALE GENOMIC DNA]</scope>
    <source>
        <strain evidence="6 9">3.6</strain>
    </source>
</reference>
<evidence type="ECO:0000259" key="5">
    <source>
        <dbReference type="Pfam" id="PF13657"/>
    </source>
</evidence>
<evidence type="ECO:0000313" key="9">
    <source>
        <dbReference type="Proteomes" id="UP000515264"/>
    </source>
</evidence>
<proteinExistence type="inferred from homology"/>
<evidence type="ECO:0000259" key="4">
    <source>
        <dbReference type="Pfam" id="PF07804"/>
    </source>
</evidence>
<dbReference type="PANTHER" id="PTHR37419:SF8">
    <property type="entry name" value="TOXIN YJJJ"/>
    <property type="match status" value="1"/>
</dbReference>
<keyword evidence="7" id="KW-0238">DNA-binding</keyword>
<accession>A0A1N6M8L8</accession>
<dbReference type="GO" id="GO:0004674">
    <property type="term" value="F:protein serine/threonine kinase activity"/>
    <property type="evidence" value="ECO:0007669"/>
    <property type="project" value="TreeGrafter"/>
</dbReference>
<dbReference type="Gene3D" id="1.10.1070.20">
    <property type="match status" value="1"/>
</dbReference>
<dbReference type="OrthoDB" id="9805913at2"/>
<reference evidence="7 8" key="1">
    <citation type="submission" date="2016-12" db="EMBL/GenBank/DDBJ databases">
        <authorList>
            <person name="Song W.-J."/>
            <person name="Kurnit D.M."/>
        </authorList>
    </citation>
    <scope>NUCLEOTIDE SEQUENCE [LARGE SCALE GENOMIC DNA]</scope>
    <source>
        <strain evidence="7 8">CECT 9026</strain>
    </source>
</reference>
<dbReference type="InterPro" id="IPR012893">
    <property type="entry name" value="HipA-like_C"/>
</dbReference>
<dbReference type="EMBL" id="FSSB01000021">
    <property type="protein sequence ID" value="SIO95769.1"/>
    <property type="molecule type" value="Genomic_DNA"/>
</dbReference>
<dbReference type="Proteomes" id="UP000515264">
    <property type="component" value="Chromosome 1"/>
</dbReference>
<feature type="domain" description="HipA N-terminal subdomain 1" evidence="5">
    <location>
        <begin position="19"/>
        <end position="118"/>
    </location>
</feature>
<feature type="domain" description="HipA-like C-terminal" evidence="4">
    <location>
        <begin position="162"/>
        <end position="377"/>
    </location>
</feature>
<reference evidence="6" key="2">
    <citation type="submission" date="2019-11" db="EMBL/GenBank/DDBJ databases">
        <authorList>
            <person name="January G."/>
            <person name="Bunk B."/>
        </authorList>
    </citation>
    <scope>NUCLEOTIDE SEQUENCE</scope>
    <source>
        <strain evidence="6">3.6</strain>
    </source>
</reference>
<dbReference type="PANTHER" id="PTHR37419">
    <property type="entry name" value="SERINE/THREONINE-PROTEIN KINASE TOXIN HIPA"/>
    <property type="match status" value="1"/>
</dbReference>
<dbReference type="Pfam" id="PF07804">
    <property type="entry name" value="HipA_C"/>
    <property type="match status" value="1"/>
</dbReference>
<keyword evidence="3" id="KW-0418">Kinase</keyword>
<evidence type="ECO:0000256" key="3">
    <source>
        <dbReference type="ARBA" id="ARBA00022777"/>
    </source>
</evidence>
<evidence type="ECO:0000313" key="6">
    <source>
        <dbReference type="EMBL" id="QMV13578.1"/>
    </source>
</evidence>
<dbReference type="Proteomes" id="UP000184774">
    <property type="component" value="Unassembled WGS sequence"/>
</dbReference>
<keyword evidence="2" id="KW-0808">Transferase</keyword>
<name>A0A1N6M8L8_9VIBR</name>
<dbReference type="GO" id="GO:0005829">
    <property type="term" value="C:cytosol"/>
    <property type="evidence" value="ECO:0007669"/>
    <property type="project" value="TreeGrafter"/>
</dbReference>
<dbReference type="RefSeq" id="WP_074374248.1">
    <property type="nucleotide sequence ID" value="NZ_AP024907.1"/>
</dbReference>
<organism evidence="7 8">
    <name type="scientific">Vibrio spartinae</name>
    <dbReference type="NCBI Taxonomy" id="1918945"/>
    <lineage>
        <taxon>Bacteria</taxon>
        <taxon>Pseudomonadati</taxon>
        <taxon>Pseudomonadota</taxon>
        <taxon>Gammaproteobacteria</taxon>
        <taxon>Vibrionales</taxon>
        <taxon>Vibrionaceae</taxon>
        <taxon>Vibrio</taxon>
    </lineage>
</organism>
<keyword evidence="9" id="KW-1185">Reference proteome</keyword>
<sequence length="411" mass="46408">MLNSPLTVKRTLSDGRKLTVGTLAENKSGTYFQYDVDYLQRHTTSLAPFNLKADLSLQKAPKHPHYGLHGVFADSLPDGWGLYLMDRVFRKHGYNPHLITALERLAYIGEQCLGALSYEPEITLAEPDIADINLMTLGKEAIQEFEGTESHLIEHLMHAGGSGGARPKMNVTQCSDGCYSTHPDALGKKLIVKLTSEKFALKHAESLVEFTYMTMAKNLGIEVPEFTLIDAGEGQFWLQQTRFDCTEKGRYHMISACGLLDASFREPSLDYVDLIKATRLLCNLDEARKMLKRALFNFITVNQDDHAKNFAFLADDSDQWRLSPFYDVVYSPSPYREHMTSFLGDGKNPVKALQQMAGQAGYSSVKPLQDMLEEIYTETQNFQTQARNLGLSETLIKEIAQQMDIRWKQLQ</sequence>
<dbReference type="GO" id="GO:0003677">
    <property type="term" value="F:DNA binding"/>
    <property type="evidence" value="ECO:0007669"/>
    <property type="project" value="UniProtKB-KW"/>
</dbReference>
<protein>
    <submittedName>
        <fullName evidence="6 7">DNA-binding transcriptional regulator</fullName>
    </submittedName>
</protein>
<dbReference type="Pfam" id="PF13657">
    <property type="entry name" value="Couple_hipA"/>
    <property type="match status" value="1"/>
</dbReference>
<evidence type="ECO:0000256" key="1">
    <source>
        <dbReference type="ARBA" id="ARBA00010164"/>
    </source>
</evidence>
<dbReference type="AlphaFoldDB" id="A0A1N6M8L8"/>
<comment type="similarity">
    <text evidence="1">Belongs to the HipA Ser/Thr kinase family.</text>
</comment>
<dbReference type="InterPro" id="IPR052028">
    <property type="entry name" value="HipA_Ser/Thr_kinase"/>
</dbReference>